<evidence type="ECO:0000313" key="1">
    <source>
        <dbReference type="EMBL" id="KZS09008.1"/>
    </source>
</evidence>
<comment type="caution">
    <text evidence="1">The sequence shown here is derived from an EMBL/GenBank/DDBJ whole genome shotgun (WGS) entry which is preliminary data.</text>
</comment>
<evidence type="ECO:0000313" key="2">
    <source>
        <dbReference type="Proteomes" id="UP000076858"/>
    </source>
</evidence>
<dbReference type="AlphaFoldDB" id="A0A0N8DGB6"/>
<protein>
    <submittedName>
        <fullName evidence="1">Uncharacterized protein</fullName>
    </submittedName>
</protein>
<organism evidence="1 2">
    <name type="scientific">Daphnia magna</name>
    <dbReference type="NCBI Taxonomy" id="35525"/>
    <lineage>
        <taxon>Eukaryota</taxon>
        <taxon>Metazoa</taxon>
        <taxon>Ecdysozoa</taxon>
        <taxon>Arthropoda</taxon>
        <taxon>Crustacea</taxon>
        <taxon>Branchiopoda</taxon>
        <taxon>Diplostraca</taxon>
        <taxon>Cladocera</taxon>
        <taxon>Anomopoda</taxon>
        <taxon>Daphniidae</taxon>
        <taxon>Daphnia</taxon>
    </lineage>
</organism>
<gene>
    <name evidence="1" type="ORF">APZ42_026748</name>
</gene>
<sequence length="53" mass="5961">MIDVCQDTAQKLDYVAGRRNFTYDSIFRFRGGRNTPSDTIDLFVCAQGKNGTP</sequence>
<dbReference type="Proteomes" id="UP000076858">
    <property type="component" value="Unassembled WGS sequence"/>
</dbReference>
<proteinExistence type="predicted"/>
<dbReference type="EMBL" id="LRGB01002121">
    <property type="protein sequence ID" value="KZS09008.1"/>
    <property type="molecule type" value="Genomic_DNA"/>
</dbReference>
<accession>A0A0N8DGB6</accession>
<keyword evidence="2" id="KW-1185">Reference proteome</keyword>
<name>A0A0N8DGB6_9CRUS</name>
<reference evidence="1 2" key="1">
    <citation type="submission" date="2016-03" db="EMBL/GenBank/DDBJ databases">
        <title>EvidentialGene: Evidence-directed Construction of Genes on Genomes.</title>
        <authorList>
            <person name="Gilbert D.G."/>
            <person name="Choi J.-H."/>
            <person name="Mockaitis K."/>
            <person name="Colbourne J."/>
            <person name="Pfrender M."/>
        </authorList>
    </citation>
    <scope>NUCLEOTIDE SEQUENCE [LARGE SCALE GENOMIC DNA]</scope>
    <source>
        <strain evidence="1 2">Xinb3</strain>
        <tissue evidence="1">Complete organism</tissue>
    </source>
</reference>